<evidence type="ECO:0008006" key="4">
    <source>
        <dbReference type="Google" id="ProtNLM"/>
    </source>
</evidence>
<accession>A0A9D1RGE0</accession>
<keyword evidence="1" id="KW-0732">Signal</keyword>
<gene>
    <name evidence="2" type="ORF">IAC47_01695</name>
</gene>
<sequence length="149" mass="17292">MYKRICLFFIVLFAISCDMFAQDRPKSPFPYYIGKDYVVVGVGAKTTDAELLDIRKNLLKYSSIRFTEFDVIRGENGDIYFLSMEVDCRDGYSASISHSFEKGDTTIHGFIRDYTKTKYNRAFYYGNLCSEQSGIERVEAVLKEREDEK</sequence>
<evidence type="ECO:0000313" key="2">
    <source>
        <dbReference type="EMBL" id="HIW86975.1"/>
    </source>
</evidence>
<feature type="chain" id="PRO_5039038448" description="Lipoprotein" evidence="1">
    <location>
        <begin position="22"/>
        <end position="149"/>
    </location>
</feature>
<reference evidence="2" key="2">
    <citation type="submission" date="2021-04" db="EMBL/GenBank/DDBJ databases">
        <authorList>
            <person name="Gilroy R."/>
        </authorList>
    </citation>
    <scope>NUCLEOTIDE SEQUENCE</scope>
    <source>
        <strain evidence="2">Gambia16-930</strain>
    </source>
</reference>
<feature type="signal peptide" evidence="1">
    <location>
        <begin position="1"/>
        <end position="21"/>
    </location>
</feature>
<dbReference type="PROSITE" id="PS51257">
    <property type="entry name" value="PROKAR_LIPOPROTEIN"/>
    <property type="match status" value="1"/>
</dbReference>
<protein>
    <recommendedName>
        <fullName evidence="4">Lipoprotein</fullName>
    </recommendedName>
</protein>
<evidence type="ECO:0000256" key="1">
    <source>
        <dbReference type="SAM" id="SignalP"/>
    </source>
</evidence>
<proteinExistence type="predicted"/>
<dbReference type="Proteomes" id="UP000824267">
    <property type="component" value="Unassembled WGS sequence"/>
</dbReference>
<organism evidence="2 3">
    <name type="scientific">Candidatus Onthomorpha intestinigallinarum</name>
    <dbReference type="NCBI Taxonomy" id="2840880"/>
    <lineage>
        <taxon>Bacteria</taxon>
        <taxon>Pseudomonadati</taxon>
        <taxon>Bacteroidota</taxon>
        <taxon>Bacteroidia</taxon>
        <taxon>Bacteroidales</taxon>
        <taxon>Candidatus Onthomorpha</taxon>
    </lineage>
</organism>
<evidence type="ECO:0000313" key="3">
    <source>
        <dbReference type="Proteomes" id="UP000824267"/>
    </source>
</evidence>
<dbReference type="EMBL" id="DXGG01000060">
    <property type="protein sequence ID" value="HIW86975.1"/>
    <property type="molecule type" value="Genomic_DNA"/>
</dbReference>
<reference evidence="2" key="1">
    <citation type="journal article" date="2021" name="PeerJ">
        <title>Extensive microbial diversity within the chicken gut microbiome revealed by metagenomics and culture.</title>
        <authorList>
            <person name="Gilroy R."/>
            <person name="Ravi A."/>
            <person name="Getino M."/>
            <person name="Pursley I."/>
            <person name="Horton D.L."/>
            <person name="Alikhan N.F."/>
            <person name="Baker D."/>
            <person name="Gharbi K."/>
            <person name="Hall N."/>
            <person name="Watson M."/>
            <person name="Adriaenssens E.M."/>
            <person name="Foster-Nyarko E."/>
            <person name="Jarju S."/>
            <person name="Secka A."/>
            <person name="Antonio M."/>
            <person name="Oren A."/>
            <person name="Chaudhuri R.R."/>
            <person name="La Ragione R."/>
            <person name="Hildebrand F."/>
            <person name="Pallen M.J."/>
        </authorList>
    </citation>
    <scope>NUCLEOTIDE SEQUENCE</scope>
    <source>
        <strain evidence="2">Gambia16-930</strain>
    </source>
</reference>
<comment type="caution">
    <text evidence="2">The sequence shown here is derived from an EMBL/GenBank/DDBJ whole genome shotgun (WGS) entry which is preliminary data.</text>
</comment>
<name>A0A9D1RGE0_9BACT</name>
<dbReference type="AlphaFoldDB" id="A0A9D1RGE0"/>